<accession>A0ABQ6MRV1</accession>
<dbReference type="Proteomes" id="UP001165060">
    <property type="component" value="Unassembled WGS sequence"/>
</dbReference>
<gene>
    <name evidence="2" type="ORF">TeGR_g3846</name>
</gene>
<reference evidence="2 3" key="1">
    <citation type="journal article" date="2023" name="Commun. Biol.">
        <title>Genome analysis of Parmales, the sister group of diatoms, reveals the evolutionary specialization of diatoms from phago-mixotrophs to photoautotrophs.</title>
        <authorList>
            <person name="Ban H."/>
            <person name="Sato S."/>
            <person name="Yoshikawa S."/>
            <person name="Yamada K."/>
            <person name="Nakamura Y."/>
            <person name="Ichinomiya M."/>
            <person name="Sato N."/>
            <person name="Blanc-Mathieu R."/>
            <person name="Endo H."/>
            <person name="Kuwata A."/>
            <person name="Ogata H."/>
        </authorList>
    </citation>
    <scope>NUCLEOTIDE SEQUENCE [LARGE SCALE GENOMIC DNA]</scope>
</reference>
<proteinExistence type="predicted"/>
<feature type="compositionally biased region" description="Gly residues" evidence="1">
    <location>
        <begin position="792"/>
        <end position="818"/>
    </location>
</feature>
<evidence type="ECO:0000313" key="3">
    <source>
        <dbReference type="Proteomes" id="UP001165060"/>
    </source>
</evidence>
<evidence type="ECO:0000256" key="1">
    <source>
        <dbReference type="SAM" id="MobiDB-lite"/>
    </source>
</evidence>
<evidence type="ECO:0000313" key="2">
    <source>
        <dbReference type="EMBL" id="GMI31670.1"/>
    </source>
</evidence>
<comment type="caution">
    <text evidence="2">The sequence shown here is derived from an EMBL/GenBank/DDBJ whole genome shotgun (WGS) entry which is preliminary data.</text>
</comment>
<sequence length="928" mass="99670">YIYEVLGIYNPTAEQEDAEDYIFRGDCSDMVEHVVAGVGSIPAVRVPSRCLRPPAPALNDPLYHVYSCIFRHISEAPISVSHQNHDSSNPSIREDGCALEEDIYRAFDATVGQLYLQPGDARAWLEASRRCRDKARAVADRSSVPLTAAKMAGGGFESGGPVSPSLLREPVPPLFNVIDDSEVFMKYNFSSFESLAAAANDVAEKLRTGSPHLSSEAREKYLQSLGGLRQLEPQGELWQGCWSAMFVQALDRTRRRCLDAALALCESCPDVKTRAEIYEEFGTACYASTAKWRLPAPLPQEQRRAAAFEALGLFEAEAKLMGESNGVEFSTQLSQVQFMLGKCCERIASTFDVTEPEYLEYTHSALSHYTSSCSSFPPTAGKAKKDADVGGSSHGKVEVIYRLHACRFKALLRFKLSPPPSPPSPPATPPPPPSTDLLDLIDSFPLSSTSFTAGSNPSSLLSPSTSHAISPSLSFSTTPLQTRVIKSLSDIISAFVAIRKYNSHFHRSAYRHAQALLLAPALLDNPPVDHPLDVAMKSLNGMVSSPVKSAASVLSKLFEKKRSSVVSVWITTASCMNPFEMLNQSITKYDILRAKYTGAFLHCAGATGMLESHVKRIMDISSSAARDLCGYFHATSRLGGVDSRARAAEPTTDGFSRGYSWLLKRQLHKTVASMVVNRRQLDLVPPPPENKIALQGLLQLAFDAYLSRNNGGVITKDGIVHDERMNGGESVEIDAVVSVYQEFVGAGGVSSTGLAAVRNEVLSKCNDRWPTKALAFTNRSGSKKRKSLKSSRGGGGAGAGGVAGGGSGAAGGGGAGGGGEKKSHKKKKETAAPPRVPEKAGEKRAAPETAQDPLPTLPAPKFVTAVVTVPGHVRPGERFQVLFRGAKNWVVAASTLGPDRKQKARFKVPEAAQVLVGGAGPNAKRPKV</sequence>
<protein>
    <submittedName>
        <fullName evidence="2">Uncharacterized protein</fullName>
    </submittedName>
</protein>
<feature type="region of interest" description="Disordered" evidence="1">
    <location>
        <begin position="776"/>
        <end position="857"/>
    </location>
</feature>
<feature type="compositionally biased region" description="Basic and acidic residues" evidence="1">
    <location>
        <begin position="836"/>
        <end position="846"/>
    </location>
</feature>
<feature type="non-terminal residue" evidence="2">
    <location>
        <position position="1"/>
    </location>
</feature>
<keyword evidence="3" id="KW-1185">Reference proteome</keyword>
<dbReference type="EMBL" id="BRYB01000519">
    <property type="protein sequence ID" value="GMI31670.1"/>
    <property type="molecule type" value="Genomic_DNA"/>
</dbReference>
<organism evidence="2 3">
    <name type="scientific">Tetraparma gracilis</name>
    <dbReference type="NCBI Taxonomy" id="2962635"/>
    <lineage>
        <taxon>Eukaryota</taxon>
        <taxon>Sar</taxon>
        <taxon>Stramenopiles</taxon>
        <taxon>Ochrophyta</taxon>
        <taxon>Bolidophyceae</taxon>
        <taxon>Parmales</taxon>
        <taxon>Triparmaceae</taxon>
        <taxon>Tetraparma</taxon>
    </lineage>
</organism>
<name>A0ABQ6MRV1_9STRA</name>